<dbReference type="AlphaFoldDB" id="M3AM25"/>
<name>M3AM25_PSEFD</name>
<dbReference type="EMBL" id="KB446563">
    <property type="protein sequence ID" value="EME78517.1"/>
    <property type="molecule type" value="Genomic_DNA"/>
</dbReference>
<dbReference type="Proteomes" id="UP000016932">
    <property type="component" value="Unassembled WGS sequence"/>
</dbReference>
<protein>
    <submittedName>
        <fullName evidence="1">Uncharacterized protein</fullName>
    </submittedName>
</protein>
<reference evidence="1 2" key="1">
    <citation type="journal article" date="2012" name="PLoS Pathog.">
        <title>Diverse lifestyles and strategies of plant pathogenesis encoded in the genomes of eighteen Dothideomycetes fungi.</title>
        <authorList>
            <person name="Ohm R.A."/>
            <person name="Feau N."/>
            <person name="Henrissat B."/>
            <person name="Schoch C.L."/>
            <person name="Horwitz B.A."/>
            <person name="Barry K.W."/>
            <person name="Condon B.J."/>
            <person name="Copeland A.C."/>
            <person name="Dhillon B."/>
            <person name="Glaser F."/>
            <person name="Hesse C.N."/>
            <person name="Kosti I."/>
            <person name="LaButti K."/>
            <person name="Lindquist E.A."/>
            <person name="Lucas S."/>
            <person name="Salamov A.A."/>
            <person name="Bradshaw R.E."/>
            <person name="Ciuffetti L."/>
            <person name="Hamelin R.C."/>
            <person name="Kema G.H.J."/>
            <person name="Lawrence C."/>
            <person name="Scott J.A."/>
            <person name="Spatafora J.W."/>
            <person name="Turgeon B.G."/>
            <person name="de Wit P.J.G.M."/>
            <person name="Zhong S."/>
            <person name="Goodwin S.B."/>
            <person name="Grigoriev I.V."/>
        </authorList>
    </citation>
    <scope>NUCLEOTIDE SEQUENCE [LARGE SCALE GENOMIC DNA]</scope>
    <source>
        <strain evidence="1 2">CIRAD86</strain>
    </source>
</reference>
<evidence type="ECO:0000313" key="1">
    <source>
        <dbReference type="EMBL" id="EME78517.1"/>
    </source>
</evidence>
<organism evidence="1 2">
    <name type="scientific">Pseudocercospora fijiensis (strain CIRAD86)</name>
    <name type="common">Black leaf streak disease fungus</name>
    <name type="synonym">Mycosphaerella fijiensis</name>
    <dbReference type="NCBI Taxonomy" id="383855"/>
    <lineage>
        <taxon>Eukaryota</taxon>
        <taxon>Fungi</taxon>
        <taxon>Dikarya</taxon>
        <taxon>Ascomycota</taxon>
        <taxon>Pezizomycotina</taxon>
        <taxon>Dothideomycetes</taxon>
        <taxon>Dothideomycetidae</taxon>
        <taxon>Mycosphaerellales</taxon>
        <taxon>Mycosphaerellaceae</taxon>
        <taxon>Pseudocercospora</taxon>
    </lineage>
</organism>
<accession>M3AM25</accession>
<dbReference type="HOGENOM" id="CLU_1504091_0_0_1"/>
<proteinExistence type="predicted"/>
<dbReference type="GeneID" id="19333972"/>
<dbReference type="VEuPathDB" id="FungiDB:MYCFIDRAFT_178653"/>
<evidence type="ECO:0000313" key="2">
    <source>
        <dbReference type="Proteomes" id="UP000016932"/>
    </source>
</evidence>
<keyword evidence="2" id="KW-1185">Reference proteome</keyword>
<dbReference type="RefSeq" id="XP_007930880.1">
    <property type="nucleotide sequence ID" value="XM_007932689.1"/>
</dbReference>
<dbReference type="KEGG" id="pfj:MYCFIDRAFT_178653"/>
<sequence>MKSWNTMPGKVATGNDTIRQASYLVKCSPMTGFERTTTHITSYLRPENELTNGLMYLHDTTTQTWSTASTTPEQSLVPRAFERAKSRTERKICAPLPVVLSTHEAITHYIKGFKISGRERKKAYSRRLRSDRCTKTLEFFGYRTLLVHSLQFNLKKMLVRRLNSLQAALRFKEKESFHR</sequence>
<gene>
    <name evidence="1" type="ORF">MYCFIDRAFT_178653</name>
</gene>